<feature type="transmembrane region" description="Helical" evidence="1">
    <location>
        <begin position="35"/>
        <end position="58"/>
    </location>
</feature>
<evidence type="ECO:0000313" key="2">
    <source>
        <dbReference type="EMBL" id="QNT57876.1"/>
    </source>
</evidence>
<reference evidence="2" key="1">
    <citation type="submission" date="2024-06" db="EMBL/GenBank/DDBJ databases">
        <title>Complete Genome Sequence of mouse commensal type strain Neisseria musculi.</title>
        <authorList>
            <person name="Thapa E."/>
            <person name="Aluvathingal J."/>
            <person name="Nadendla S."/>
            <person name="Mehta A."/>
            <person name="Tettelin H."/>
            <person name="Weyand N.J."/>
        </authorList>
    </citation>
    <scope>NUCLEOTIDE SEQUENCE</scope>
    <source>
        <strain evidence="2">NW831</strain>
    </source>
</reference>
<dbReference type="RefSeq" id="WP_187000415.1">
    <property type="nucleotide sequence ID" value="NZ_CP060414.2"/>
</dbReference>
<dbReference type="KEGG" id="nmus:H7A79_2306"/>
<name>A0A7H1M8B1_9NEIS</name>
<organism evidence="2 3">
    <name type="scientific">Neisseria musculi</name>
    <dbReference type="NCBI Taxonomy" id="1815583"/>
    <lineage>
        <taxon>Bacteria</taxon>
        <taxon>Pseudomonadati</taxon>
        <taxon>Pseudomonadota</taxon>
        <taxon>Betaproteobacteria</taxon>
        <taxon>Neisseriales</taxon>
        <taxon>Neisseriaceae</taxon>
        <taxon>Neisseria</taxon>
    </lineage>
</organism>
<dbReference type="Proteomes" id="UP000516412">
    <property type="component" value="Chromosome"/>
</dbReference>
<sequence length="92" mass="10511">MEDNLIFYLLAGLLGNETARYLLKNNRKIKIPFFLLYAVCFSVIYSVAVVFMSVIYFINGTEIAWKGIGIFSIPVSFCIALSMFVLDKVRKQ</sequence>
<gene>
    <name evidence="2" type="ORF">H7A79_2306</name>
</gene>
<keyword evidence="1" id="KW-0812">Transmembrane</keyword>
<keyword evidence="1" id="KW-1133">Transmembrane helix</keyword>
<evidence type="ECO:0000313" key="3">
    <source>
        <dbReference type="Proteomes" id="UP000516412"/>
    </source>
</evidence>
<evidence type="ECO:0000256" key="1">
    <source>
        <dbReference type="SAM" id="Phobius"/>
    </source>
</evidence>
<protein>
    <submittedName>
        <fullName evidence="2">Membrane protein</fullName>
    </submittedName>
</protein>
<feature type="transmembrane region" description="Helical" evidence="1">
    <location>
        <begin position="64"/>
        <end position="86"/>
    </location>
</feature>
<accession>A0A7H1M8B1</accession>
<feature type="transmembrane region" description="Helical" evidence="1">
    <location>
        <begin position="6"/>
        <end position="23"/>
    </location>
</feature>
<dbReference type="EMBL" id="CP060414">
    <property type="protein sequence ID" value="QNT57876.1"/>
    <property type="molecule type" value="Genomic_DNA"/>
</dbReference>
<proteinExistence type="predicted"/>
<keyword evidence="1" id="KW-0472">Membrane</keyword>
<dbReference type="AlphaFoldDB" id="A0A7H1M8B1"/>
<keyword evidence="3" id="KW-1185">Reference proteome</keyword>